<reference evidence="8" key="1">
    <citation type="journal article" date="2019" name="Int. J. Syst. Evol. Microbiol.">
        <title>The Global Catalogue of Microorganisms (GCM) 10K type strain sequencing project: providing services to taxonomists for standard genome sequencing and annotation.</title>
        <authorList>
            <consortium name="The Broad Institute Genomics Platform"/>
            <consortium name="The Broad Institute Genome Sequencing Center for Infectious Disease"/>
            <person name="Wu L."/>
            <person name="Ma J."/>
        </authorList>
    </citation>
    <scope>NUCLEOTIDE SEQUENCE [LARGE SCALE GENOMIC DNA]</scope>
    <source>
        <strain evidence="8">JCM 10425</strain>
    </source>
</reference>
<dbReference type="EC" id="6.5.1.1" evidence="2"/>
<protein>
    <recommendedName>
        <fullName evidence="2">DNA ligase (ATP)</fullName>
        <ecNumber evidence="2">6.5.1.1</ecNumber>
    </recommendedName>
</protein>
<dbReference type="Gene3D" id="3.30.470.30">
    <property type="entry name" value="DNA ligase/mRNA capping enzyme"/>
    <property type="match status" value="1"/>
</dbReference>
<dbReference type="PANTHER" id="PTHR45674:SF4">
    <property type="entry name" value="DNA LIGASE 1"/>
    <property type="match status" value="1"/>
</dbReference>
<evidence type="ECO:0000256" key="4">
    <source>
        <dbReference type="ARBA" id="ARBA00034003"/>
    </source>
</evidence>
<dbReference type="PROSITE" id="PS50160">
    <property type="entry name" value="DNA_LIGASE_A3"/>
    <property type="match status" value="1"/>
</dbReference>
<dbReference type="NCBIfam" id="TIGR02777">
    <property type="entry name" value="LigD_PE_dom"/>
    <property type="match status" value="1"/>
</dbReference>
<dbReference type="InterPro" id="IPR050191">
    <property type="entry name" value="ATP-dep_DNA_ligase"/>
</dbReference>
<accession>A0ABP3DG01</accession>
<dbReference type="CDD" id="cd07971">
    <property type="entry name" value="OBF_DNA_ligase_LigD"/>
    <property type="match status" value="1"/>
</dbReference>
<dbReference type="PANTHER" id="PTHR45674">
    <property type="entry name" value="DNA LIGASE 1/3 FAMILY MEMBER"/>
    <property type="match status" value="1"/>
</dbReference>
<evidence type="ECO:0000313" key="7">
    <source>
        <dbReference type="EMBL" id="GAA0229796.1"/>
    </source>
</evidence>
<sequence>MAEKDRLARYRAMRSADRTPEPVPDDAPAPSVGTRFVIQEHHARSLHWDFRLERDGVLVSWAIPKGLPPDPKQNHLAVHTEDHPLDYASFEGAIPAGEYGGGNVTVWDHGTYDLEKWTEREVKVVLHGTRSNGRYVLFKTGKDWMIHRMDPVPEGWQPLPELVPPMLATLGALPGDDAEWAYEMKWDGVRLVLYISGGRVKALTRNHRDVTSNYPELHQLAASVGIRQMVVDGEVVATDANGRISFGALQNRMHVSRPTKKLLADSPVTFLAFDLLHLDGEPLLERPYAERRALLTEQGLKGAHWSTPPHFAGGGADAVATSRAQGLEGIVAKRLTSKYLPGKRTRDWVKVKNIRTQEVVVGGWRPGAGRREGRVGSLLLGIPGPDGLEYVGHVGTGFTDAVLDDLTRRLLRTERKTSPFANPLPRPHAKDARWVTPNLVGEVAFGEWTGEGLLRHPAWRGLRSDKKPGDVRLEGAFPERDQRGVDQ</sequence>
<dbReference type="Proteomes" id="UP001500967">
    <property type="component" value="Unassembled WGS sequence"/>
</dbReference>
<proteinExistence type="inferred from homology"/>
<dbReference type="SUPFAM" id="SSF56091">
    <property type="entry name" value="DNA ligase/mRNA capping enzyme, catalytic domain"/>
    <property type="match status" value="1"/>
</dbReference>
<evidence type="ECO:0000256" key="2">
    <source>
        <dbReference type="ARBA" id="ARBA00012727"/>
    </source>
</evidence>
<evidence type="ECO:0000256" key="5">
    <source>
        <dbReference type="SAM" id="MobiDB-lite"/>
    </source>
</evidence>
<dbReference type="Gene3D" id="2.40.50.140">
    <property type="entry name" value="Nucleic acid-binding proteins"/>
    <property type="match status" value="1"/>
</dbReference>
<keyword evidence="3" id="KW-0436">Ligase</keyword>
<keyword evidence="8" id="KW-1185">Reference proteome</keyword>
<comment type="caution">
    <text evidence="7">The sequence shown here is derived from an EMBL/GenBank/DDBJ whole genome shotgun (WGS) entry which is preliminary data.</text>
</comment>
<gene>
    <name evidence="7" type="ORF">GCM10009539_13980</name>
</gene>
<dbReference type="InterPro" id="IPR014146">
    <property type="entry name" value="LigD_ligase_dom"/>
</dbReference>
<dbReference type="Pfam" id="PF01068">
    <property type="entry name" value="DNA_ligase_A_M"/>
    <property type="match status" value="1"/>
</dbReference>
<dbReference type="Gene3D" id="3.30.1490.70">
    <property type="match status" value="1"/>
</dbReference>
<dbReference type="RefSeq" id="WP_344647895.1">
    <property type="nucleotide sequence ID" value="NZ_BAAAGX010000006.1"/>
</dbReference>
<feature type="region of interest" description="Disordered" evidence="5">
    <location>
        <begin position="463"/>
        <end position="487"/>
    </location>
</feature>
<organism evidence="7 8">
    <name type="scientific">Cryptosporangium japonicum</name>
    <dbReference type="NCBI Taxonomy" id="80872"/>
    <lineage>
        <taxon>Bacteria</taxon>
        <taxon>Bacillati</taxon>
        <taxon>Actinomycetota</taxon>
        <taxon>Actinomycetes</taxon>
        <taxon>Cryptosporangiales</taxon>
        <taxon>Cryptosporangiaceae</taxon>
        <taxon>Cryptosporangium</taxon>
    </lineage>
</organism>
<dbReference type="InterPro" id="IPR012310">
    <property type="entry name" value="DNA_ligase_ATP-dep_cent"/>
</dbReference>
<evidence type="ECO:0000256" key="1">
    <source>
        <dbReference type="ARBA" id="ARBA00007572"/>
    </source>
</evidence>
<feature type="domain" description="ATP-dependent DNA ligase family profile" evidence="6">
    <location>
        <begin position="261"/>
        <end position="381"/>
    </location>
</feature>
<evidence type="ECO:0000256" key="3">
    <source>
        <dbReference type="ARBA" id="ARBA00022598"/>
    </source>
</evidence>
<evidence type="ECO:0000259" key="6">
    <source>
        <dbReference type="PROSITE" id="PS50160"/>
    </source>
</evidence>
<name>A0ABP3DG01_9ACTN</name>
<dbReference type="InterPro" id="IPR012309">
    <property type="entry name" value="DNA_ligase_ATP-dep_C"/>
</dbReference>
<dbReference type="InterPro" id="IPR014144">
    <property type="entry name" value="LigD_PE_domain"/>
</dbReference>
<comment type="catalytic activity">
    <reaction evidence="4">
        <text>ATP + (deoxyribonucleotide)n-3'-hydroxyl + 5'-phospho-(deoxyribonucleotide)m = (deoxyribonucleotide)n+m + AMP + diphosphate.</text>
        <dbReference type="EC" id="6.5.1.1"/>
    </reaction>
</comment>
<dbReference type="InterPro" id="IPR012340">
    <property type="entry name" value="NA-bd_OB-fold"/>
</dbReference>
<comment type="similarity">
    <text evidence="1">Belongs to the ATP-dependent DNA ligase family.</text>
</comment>
<feature type="compositionally biased region" description="Basic and acidic residues" evidence="5">
    <location>
        <begin position="1"/>
        <end position="20"/>
    </location>
</feature>
<dbReference type="CDD" id="cd07906">
    <property type="entry name" value="Adenylation_DNA_ligase_LigD_LigC"/>
    <property type="match status" value="1"/>
</dbReference>
<dbReference type="SUPFAM" id="SSF50249">
    <property type="entry name" value="Nucleic acid-binding proteins"/>
    <property type="match status" value="1"/>
</dbReference>
<feature type="region of interest" description="Disordered" evidence="5">
    <location>
        <begin position="1"/>
        <end position="30"/>
    </location>
</feature>
<evidence type="ECO:0000313" key="8">
    <source>
        <dbReference type="Proteomes" id="UP001500967"/>
    </source>
</evidence>
<dbReference type="Pfam" id="PF13298">
    <property type="entry name" value="LigD_N"/>
    <property type="match status" value="1"/>
</dbReference>
<dbReference type="Pfam" id="PF04679">
    <property type="entry name" value="DNA_ligase_A_C"/>
    <property type="match status" value="1"/>
</dbReference>
<dbReference type="NCBIfam" id="TIGR02779">
    <property type="entry name" value="NHEJ_ligase_lig"/>
    <property type="match status" value="1"/>
</dbReference>
<dbReference type="EMBL" id="BAAAGX010000006">
    <property type="protein sequence ID" value="GAA0229796.1"/>
    <property type="molecule type" value="Genomic_DNA"/>
</dbReference>